<dbReference type="Proteomes" id="UP000614982">
    <property type="component" value="Unassembled WGS sequence"/>
</dbReference>
<sequence>MLTALIDVQGQIVLGVFLARRQELQSQARQAQLFRVVAGIGVEHGLEDRAVAGTARWLERFHHQIEWRVLIARRFQHQVAHLGHDFIQARVSLQTDTQRQGIGKEADQPLYILAVTIGGNGADHHVLLAAHAGQQHGPGGHQGHEWRRGAQLGKGTDCARQLLGQSEFQGAAFMALHRRTRPVGGHRQQGWRAAQVIAPELQMLRLEVAIHALALPGGVVGILNRQGRQRIGLVADKGFIKGRELPDQHFNGPAIGNDVVLGDQQQVFFIGHLQQATANQRPLEQVERLRSLGLAEPGGTQACLFRGLAAQILLHQHKAAVGSSDDLHRLFAFLFKGRAQAFVARHQMVECRLECCSVQRAGQAQGRGHVIGNAGGVIELVEEPQALLGERQWQRGAAVCRFDCILRRTLCTAGTALLEQAQQGSAFQQVETFVTVVQFRHPWRQ</sequence>
<evidence type="ECO:0000313" key="2">
    <source>
        <dbReference type="Proteomes" id="UP000614982"/>
    </source>
</evidence>
<organism evidence="1 2">
    <name type="scientific">Pseudomonas cichorii</name>
    <dbReference type="NCBI Taxonomy" id="36746"/>
    <lineage>
        <taxon>Bacteria</taxon>
        <taxon>Pseudomonadati</taxon>
        <taxon>Pseudomonadota</taxon>
        <taxon>Gammaproteobacteria</taxon>
        <taxon>Pseudomonadales</taxon>
        <taxon>Pseudomonadaceae</taxon>
        <taxon>Pseudomonas</taxon>
    </lineage>
</organism>
<proteinExistence type="predicted"/>
<name>A0ABQ1DSX0_PSECI</name>
<reference evidence="1 2" key="1">
    <citation type="submission" date="2020-05" db="EMBL/GenBank/DDBJ databases">
        <title>Genetic diversity of Pseudomonas cichorii.</title>
        <authorList>
            <person name="Tani S."/>
            <person name="Yagi H."/>
            <person name="Hashimoto S."/>
            <person name="Iiyama K."/>
            <person name="Furuya N."/>
        </authorList>
    </citation>
    <scope>NUCLEOTIDE SEQUENCE [LARGE SCALE GENOMIC DNA]</scope>
    <source>
        <strain evidence="1 2">LMG 2162</strain>
    </source>
</reference>
<accession>A0ABQ1DSX0</accession>
<gene>
    <name evidence="1" type="ORF">PSCICP_39800</name>
</gene>
<evidence type="ECO:0000313" key="1">
    <source>
        <dbReference type="EMBL" id="GFM94008.1"/>
    </source>
</evidence>
<keyword evidence="2" id="KW-1185">Reference proteome</keyword>
<protein>
    <submittedName>
        <fullName evidence="1">Uncharacterized protein</fullName>
    </submittedName>
</protein>
<dbReference type="EMBL" id="BLWA01000013">
    <property type="protein sequence ID" value="GFM94008.1"/>
    <property type="molecule type" value="Genomic_DNA"/>
</dbReference>
<comment type="caution">
    <text evidence="1">The sequence shown here is derived from an EMBL/GenBank/DDBJ whole genome shotgun (WGS) entry which is preliminary data.</text>
</comment>